<evidence type="ECO:0000313" key="3">
    <source>
        <dbReference type="EMBL" id="CTQ78015.1"/>
    </source>
</evidence>
<reference evidence="4" key="1">
    <citation type="submission" date="2015-07" db="EMBL/GenBank/DDBJ databases">
        <authorList>
            <person name="Rodrigo-Torres Lidia"/>
            <person name="Arahal R.David."/>
        </authorList>
    </citation>
    <scope>NUCLEOTIDE SEQUENCE [LARGE SCALE GENOMIC DNA]</scope>
    <source>
        <strain evidence="4">CECT 5096</strain>
    </source>
</reference>
<sequence length="396" mass="42690">MTATARETFEEAIALEKSGELDKALVSYLRAQELAPRDSEIAYRTASALLQAGYLEEAQSQLRRIVFTEPDNLDARASLGNCQLLMGDTENAGLNFRDVLTLVPDNRNALYGYASVCIRDDRPHEAAETAKRLVHLLPGSPAVLALFAETQAKTGQSAAAIAAFRKALKVDPDHLPALLGLSEVLFRRKRYDEVIELTIRANSISPADPLPLELLSDALAGKGAADDAYEAAEAALKLSPASLSCLVRLSVLSRKLGNFSAALRYALEAHDLNEGAQEPLNALGAALASLKYAEEARSVLTGLSAGRGLDDRVRKVAENLVASSIGHQRENVSSSERRKSEIYEETLPAAPVQSEAGSLRPVSETVKSEQSRPSDVARPDDGPEPNILGLQRRDRT</sequence>
<keyword evidence="4" id="KW-1185">Reference proteome</keyword>
<proteinExistence type="predicted"/>
<dbReference type="AlphaFoldDB" id="A0A0M7AS97"/>
<dbReference type="GeneID" id="97672659"/>
<dbReference type="Proteomes" id="UP000049983">
    <property type="component" value="Unassembled WGS sequence"/>
</dbReference>
<dbReference type="STRING" id="311410.LA5095_05388"/>
<gene>
    <name evidence="3" type="ORF">LA5096_05406</name>
</gene>
<dbReference type="EMBL" id="CXWC01000014">
    <property type="protein sequence ID" value="CTQ78015.1"/>
    <property type="molecule type" value="Genomic_DNA"/>
</dbReference>
<dbReference type="SMART" id="SM00028">
    <property type="entry name" value="TPR"/>
    <property type="match status" value="5"/>
</dbReference>
<dbReference type="Pfam" id="PF14559">
    <property type="entry name" value="TPR_19"/>
    <property type="match status" value="1"/>
</dbReference>
<feature type="region of interest" description="Disordered" evidence="2">
    <location>
        <begin position="327"/>
        <end position="396"/>
    </location>
</feature>
<dbReference type="InterPro" id="IPR011990">
    <property type="entry name" value="TPR-like_helical_dom_sf"/>
</dbReference>
<dbReference type="OrthoDB" id="7841171at2"/>
<dbReference type="PANTHER" id="PTHR12558">
    <property type="entry name" value="CELL DIVISION CYCLE 16,23,27"/>
    <property type="match status" value="1"/>
</dbReference>
<feature type="repeat" description="TPR" evidence="1">
    <location>
        <begin position="141"/>
        <end position="174"/>
    </location>
</feature>
<organism evidence="3 4">
    <name type="scientific">Roseibium album</name>
    <dbReference type="NCBI Taxonomy" id="311410"/>
    <lineage>
        <taxon>Bacteria</taxon>
        <taxon>Pseudomonadati</taxon>
        <taxon>Pseudomonadota</taxon>
        <taxon>Alphaproteobacteria</taxon>
        <taxon>Hyphomicrobiales</taxon>
        <taxon>Stappiaceae</taxon>
        <taxon>Roseibium</taxon>
    </lineage>
</organism>
<evidence type="ECO:0000256" key="1">
    <source>
        <dbReference type="PROSITE-ProRule" id="PRU00339"/>
    </source>
</evidence>
<dbReference type="Pfam" id="PF13432">
    <property type="entry name" value="TPR_16"/>
    <property type="match status" value="2"/>
</dbReference>
<dbReference type="PANTHER" id="PTHR12558:SF13">
    <property type="entry name" value="CELL DIVISION CYCLE PROTEIN 27 HOMOLOG"/>
    <property type="match status" value="1"/>
</dbReference>
<dbReference type="PROSITE" id="PS50005">
    <property type="entry name" value="TPR"/>
    <property type="match status" value="2"/>
</dbReference>
<evidence type="ECO:0000313" key="4">
    <source>
        <dbReference type="Proteomes" id="UP000049983"/>
    </source>
</evidence>
<dbReference type="SUPFAM" id="SSF48452">
    <property type="entry name" value="TPR-like"/>
    <property type="match status" value="1"/>
</dbReference>
<dbReference type="RefSeq" id="WP_055120688.1">
    <property type="nucleotide sequence ID" value="NZ_CXWA01000010.1"/>
</dbReference>
<feature type="compositionally biased region" description="Basic and acidic residues" evidence="2">
    <location>
        <begin position="366"/>
        <end position="381"/>
    </location>
</feature>
<feature type="compositionally biased region" description="Basic and acidic residues" evidence="2">
    <location>
        <begin position="327"/>
        <end position="342"/>
    </location>
</feature>
<dbReference type="Gene3D" id="1.25.40.10">
    <property type="entry name" value="Tetratricopeptide repeat domain"/>
    <property type="match status" value="1"/>
</dbReference>
<feature type="repeat" description="TPR" evidence="1">
    <location>
        <begin position="73"/>
        <end position="106"/>
    </location>
</feature>
<accession>A0A0M7AS97</accession>
<evidence type="ECO:0000256" key="2">
    <source>
        <dbReference type="SAM" id="MobiDB-lite"/>
    </source>
</evidence>
<keyword evidence="1" id="KW-0802">TPR repeat</keyword>
<protein>
    <submittedName>
        <fullName evidence="3">Cellulose synthase subunit BcsC</fullName>
    </submittedName>
</protein>
<dbReference type="InterPro" id="IPR019734">
    <property type="entry name" value="TPR_rpt"/>
</dbReference>
<name>A0A0M7AS97_9HYPH</name>